<accession>A0ABD3C357</accession>
<dbReference type="PROSITE" id="PS51257">
    <property type="entry name" value="PROKAR_LIPOPROTEIN"/>
    <property type="match status" value="1"/>
</dbReference>
<feature type="transmembrane region" description="Helical" evidence="1">
    <location>
        <begin position="12"/>
        <end position="30"/>
    </location>
</feature>
<proteinExistence type="predicted"/>
<evidence type="ECO:0000313" key="2">
    <source>
        <dbReference type="EMBL" id="KAL3624193.1"/>
    </source>
</evidence>
<keyword evidence="1" id="KW-1133">Transmembrane helix</keyword>
<dbReference type="Proteomes" id="UP001632038">
    <property type="component" value="Unassembled WGS sequence"/>
</dbReference>
<name>A0ABD3C357_9LAMI</name>
<keyword evidence="1" id="KW-0472">Membrane</keyword>
<sequence length="156" mass="17445">MASVEKGEDQVKAVSFAAGMAACMACIQRAIAVSVFVHWCVWAFLTLNLLLLAILFISKSQKVPNDRECCGGVDTDFKEEKRREYGQRGSTDGGENVKLRKSDVDPAVDDMKSEEEGVKKDDYDELSKEELNQRVDAFIAMFRKHLVSDAKSYVII</sequence>
<keyword evidence="3" id="KW-1185">Reference proteome</keyword>
<evidence type="ECO:0008006" key="4">
    <source>
        <dbReference type="Google" id="ProtNLM"/>
    </source>
</evidence>
<dbReference type="EMBL" id="JAVIJP010000054">
    <property type="protein sequence ID" value="KAL3624193.1"/>
    <property type="molecule type" value="Genomic_DNA"/>
</dbReference>
<organism evidence="2 3">
    <name type="scientific">Castilleja foliolosa</name>
    <dbReference type="NCBI Taxonomy" id="1961234"/>
    <lineage>
        <taxon>Eukaryota</taxon>
        <taxon>Viridiplantae</taxon>
        <taxon>Streptophyta</taxon>
        <taxon>Embryophyta</taxon>
        <taxon>Tracheophyta</taxon>
        <taxon>Spermatophyta</taxon>
        <taxon>Magnoliopsida</taxon>
        <taxon>eudicotyledons</taxon>
        <taxon>Gunneridae</taxon>
        <taxon>Pentapetalae</taxon>
        <taxon>asterids</taxon>
        <taxon>lamiids</taxon>
        <taxon>Lamiales</taxon>
        <taxon>Orobanchaceae</taxon>
        <taxon>Pedicularideae</taxon>
        <taxon>Castillejinae</taxon>
        <taxon>Castilleja</taxon>
    </lineage>
</organism>
<dbReference type="PANTHER" id="PTHR35997">
    <property type="entry name" value="COTTON FIBER PROTEIN-RELATED"/>
    <property type="match status" value="1"/>
</dbReference>
<comment type="caution">
    <text evidence="2">The sequence shown here is derived from an EMBL/GenBank/DDBJ whole genome shotgun (WGS) entry which is preliminary data.</text>
</comment>
<reference evidence="3" key="1">
    <citation type="journal article" date="2024" name="IScience">
        <title>Strigolactones Initiate the Formation of Haustorium-like Structures in Castilleja.</title>
        <authorList>
            <person name="Buerger M."/>
            <person name="Peterson D."/>
            <person name="Chory J."/>
        </authorList>
    </citation>
    <scope>NUCLEOTIDE SEQUENCE [LARGE SCALE GENOMIC DNA]</scope>
</reference>
<keyword evidence="1" id="KW-0812">Transmembrane</keyword>
<evidence type="ECO:0000256" key="1">
    <source>
        <dbReference type="SAM" id="Phobius"/>
    </source>
</evidence>
<protein>
    <recommendedName>
        <fullName evidence="4">Transmembrane protein</fullName>
    </recommendedName>
</protein>
<gene>
    <name evidence="2" type="ORF">CASFOL_033009</name>
</gene>
<evidence type="ECO:0000313" key="3">
    <source>
        <dbReference type="Proteomes" id="UP001632038"/>
    </source>
</evidence>
<dbReference type="AlphaFoldDB" id="A0ABD3C357"/>
<dbReference type="PANTHER" id="PTHR35997:SF5">
    <property type="entry name" value="OS09G0539700 PROTEIN"/>
    <property type="match status" value="1"/>
</dbReference>
<feature type="transmembrane region" description="Helical" evidence="1">
    <location>
        <begin position="36"/>
        <end position="57"/>
    </location>
</feature>